<proteinExistence type="predicted"/>
<sequence>MRDKRTGRLFFLVHLLQERHGSYPLGRPAFVTWLNDQLDQLPGDDGMAKLIDDYPAHLDALEVST</sequence>
<dbReference type="Proteomes" id="UP000478064">
    <property type="component" value="Unassembled WGS sequence"/>
</dbReference>
<name>A0A6L5I294_9PSED</name>
<dbReference type="AlphaFoldDB" id="A0A6L5I294"/>
<gene>
    <name evidence="1" type="ORF">GHO27_27380</name>
</gene>
<evidence type="ECO:0000313" key="2">
    <source>
        <dbReference type="Proteomes" id="UP000478064"/>
    </source>
</evidence>
<organism evidence="1 2">
    <name type="scientific">Pseudomonas helleri</name>
    <dbReference type="NCBI Taxonomy" id="1608996"/>
    <lineage>
        <taxon>Bacteria</taxon>
        <taxon>Pseudomonadati</taxon>
        <taxon>Pseudomonadota</taxon>
        <taxon>Gammaproteobacteria</taxon>
        <taxon>Pseudomonadales</taxon>
        <taxon>Pseudomonadaceae</taxon>
        <taxon>Pseudomonas</taxon>
    </lineage>
</organism>
<protein>
    <submittedName>
        <fullName evidence="1">Uncharacterized protein</fullName>
    </submittedName>
</protein>
<dbReference type="RefSeq" id="WP_108184860.1">
    <property type="nucleotide sequence ID" value="NZ_WIVU01000115.1"/>
</dbReference>
<reference evidence="1 2" key="1">
    <citation type="submission" date="2019-10" db="EMBL/GenBank/DDBJ databases">
        <title>Evaluation of single-gene subtyping targets for Pseudomonas.</title>
        <authorList>
            <person name="Reichler S.J."/>
            <person name="Orsi R.H."/>
            <person name="Wiedmann M."/>
            <person name="Martin N.H."/>
            <person name="Murphy S.I."/>
        </authorList>
    </citation>
    <scope>NUCLEOTIDE SEQUENCE [LARGE SCALE GENOMIC DNA]</scope>
    <source>
        <strain evidence="1 2">FSL R10-1637</strain>
    </source>
</reference>
<dbReference type="EMBL" id="WIVU01000115">
    <property type="protein sequence ID" value="MQU09368.1"/>
    <property type="molecule type" value="Genomic_DNA"/>
</dbReference>
<comment type="caution">
    <text evidence="1">The sequence shown here is derived from an EMBL/GenBank/DDBJ whole genome shotgun (WGS) entry which is preliminary data.</text>
</comment>
<accession>A0A6L5I294</accession>
<evidence type="ECO:0000313" key="1">
    <source>
        <dbReference type="EMBL" id="MQU09368.1"/>
    </source>
</evidence>